<evidence type="ECO:0000256" key="3">
    <source>
        <dbReference type="ARBA" id="ARBA00013253"/>
    </source>
</evidence>
<evidence type="ECO:0000256" key="5">
    <source>
        <dbReference type="ARBA" id="ARBA00022679"/>
    </source>
</evidence>
<protein>
    <recommendedName>
        <fullName evidence="4">2-amino-4-hydroxy-6-hydroxymethyldihydropteridine pyrophosphokinase</fullName>
        <ecNumber evidence="3">2.7.6.3</ecNumber>
    </recommendedName>
    <alternativeName>
        <fullName evidence="11">6-hydroxymethyl-7,8-dihydropterin pyrophosphokinase</fullName>
    </alternativeName>
    <alternativeName>
        <fullName evidence="12">7,8-dihydro-6-hydroxymethylpterin-pyrophosphokinase</fullName>
    </alternativeName>
</protein>
<dbReference type="AlphaFoldDB" id="A1BIR0"/>
<evidence type="ECO:0000256" key="11">
    <source>
        <dbReference type="ARBA" id="ARBA00029766"/>
    </source>
</evidence>
<dbReference type="EC" id="2.7.6.3" evidence="3"/>
<proteinExistence type="inferred from homology"/>
<evidence type="ECO:0000313" key="14">
    <source>
        <dbReference type="EMBL" id="ABL66287.1"/>
    </source>
</evidence>
<feature type="domain" description="7,8-dihydro-6-hydroxymethylpterin-pyrophosphokinase" evidence="13">
    <location>
        <begin position="7"/>
        <end position="135"/>
    </location>
</feature>
<dbReference type="Proteomes" id="UP000008701">
    <property type="component" value="Chromosome"/>
</dbReference>
<dbReference type="KEGG" id="cph:Cpha266_2295"/>
<dbReference type="GO" id="GO:0016301">
    <property type="term" value="F:kinase activity"/>
    <property type="evidence" value="ECO:0007669"/>
    <property type="project" value="UniProtKB-KW"/>
</dbReference>
<evidence type="ECO:0000256" key="9">
    <source>
        <dbReference type="ARBA" id="ARBA00022909"/>
    </source>
</evidence>
<accession>A1BIR0</accession>
<dbReference type="OrthoDB" id="9808041at2"/>
<dbReference type="STRING" id="290317.Cpha266_2295"/>
<sequence>MHPQTVFLGIGSNIGNRLLHLEEAVRRLADIPDIDVIAVSRIYMTEPVGITEQDRFYNGVVKLATSILPEDLRKQCKTIEQEIGRPENYLRWSPRVIDLDILLYGDLCCNTETLTIPHPELHRRKFVMVPLLDIDDPQHPVLRCPISGLLKSCEDRSVLIRTINTIPTPLPRHPHGLRDPSLRSG</sequence>
<keyword evidence="8" id="KW-0067">ATP-binding</keyword>
<keyword evidence="15" id="KW-1185">Reference proteome</keyword>
<keyword evidence="5 14" id="KW-0808">Transferase</keyword>
<dbReference type="Gene3D" id="3.30.70.560">
    <property type="entry name" value="7,8-Dihydro-6-hydroxymethylpterin-pyrophosphokinase HPPK"/>
    <property type="match status" value="1"/>
</dbReference>
<evidence type="ECO:0000256" key="2">
    <source>
        <dbReference type="ARBA" id="ARBA00005810"/>
    </source>
</evidence>
<dbReference type="NCBIfam" id="TIGR01498">
    <property type="entry name" value="folK"/>
    <property type="match status" value="1"/>
</dbReference>
<dbReference type="RefSeq" id="WP_011746078.1">
    <property type="nucleotide sequence ID" value="NC_008639.1"/>
</dbReference>
<evidence type="ECO:0000256" key="8">
    <source>
        <dbReference type="ARBA" id="ARBA00022840"/>
    </source>
</evidence>
<evidence type="ECO:0000259" key="13">
    <source>
        <dbReference type="Pfam" id="PF01288"/>
    </source>
</evidence>
<keyword evidence="7 14" id="KW-0418">Kinase</keyword>
<comment type="function">
    <text evidence="10">Catalyzes the transfer of pyrophosphate from adenosine triphosphate (ATP) to 6-hydroxymethyl-7,8-dihydropterin, an enzymatic step in folate biosynthesis pathway.</text>
</comment>
<dbReference type="Pfam" id="PF01288">
    <property type="entry name" value="HPPK"/>
    <property type="match status" value="1"/>
</dbReference>
<reference evidence="14 15" key="1">
    <citation type="submission" date="2006-12" db="EMBL/GenBank/DDBJ databases">
        <title>Complete sequence of Chlorobium phaeobacteroides DSM 266.</title>
        <authorList>
            <consortium name="US DOE Joint Genome Institute"/>
            <person name="Copeland A."/>
            <person name="Lucas S."/>
            <person name="Lapidus A."/>
            <person name="Barry K."/>
            <person name="Detter J.C."/>
            <person name="Glavina del Rio T."/>
            <person name="Hammon N."/>
            <person name="Israni S."/>
            <person name="Pitluck S."/>
            <person name="Goltsman E."/>
            <person name="Schmutz J."/>
            <person name="Larimer F."/>
            <person name="Land M."/>
            <person name="Hauser L."/>
            <person name="Mikhailova N."/>
            <person name="Li T."/>
            <person name="Overmann J."/>
            <person name="Bryant D.A."/>
            <person name="Richardson P."/>
        </authorList>
    </citation>
    <scope>NUCLEOTIDE SEQUENCE [LARGE SCALE GENOMIC DNA]</scope>
    <source>
        <strain evidence="14 15">DSM 266</strain>
    </source>
</reference>
<dbReference type="CDD" id="cd00483">
    <property type="entry name" value="HPPK"/>
    <property type="match status" value="1"/>
</dbReference>
<evidence type="ECO:0000313" key="15">
    <source>
        <dbReference type="Proteomes" id="UP000008701"/>
    </source>
</evidence>
<dbReference type="PANTHER" id="PTHR43071:SF1">
    <property type="entry name" value="2-AMINO-4-HYDROXY-6-HYDROXYMETHYLDIHYDROPTERIDINE PYROPHOSPHOKINASE"/>
    <property type="match status" value="1"/>
</dbReference>
<name>A1BIR0_CHLPD</name>
<dbReference type="GO" id="GO:0005524">
    <property type="term" value="F:ATP binding"/>
    <property type="evidence" value="ECO:0007669"/>
    <property type="project" value="UniProtKB-KW"/>
</dbReference>
<dbReference type="EMBL" id="CP000492">
    <property type="protein sequence ID" value="ABL66287.1"/>
    <property type="molecule type" value="Genomic_DNA"/>
</dbReference>
<dbReference type="GO" id="GO:0046654">
    <property type="term" value="P:tetrahydrofolate biosynthetic process"/>
    <property type="evidence" value="ECO:0007669"/>
    <property type="project" value="UniProtKB-UniPathway"/>
</dbReference>
<dbReference type="PANTHER" id="PTHR43071">
    <property type="entry name" value="2-AMINO-4-HYDROXY-6-HYDROXYMETHYLDIHYDROPTERIDINE PYROPHOSPHOKINASE"/>
    <property type="match status" value="1"/>
</dbReference>
<dbReference type="UniPathway" id="UPA00077">
    <property type="reaction ID" value="UER00155"/>
</dbReference>
<dbReference type="eggNOG" id="COG0801">
    <property type="taxonomic scope" value="Bacteria"/>
</dbReference>
<gene>
    <name evidence="14" type="ordered locus">Cpha266_2295</name>
</gene>
<dbReference type="GO" id="GO:0003848">
    <property type="term" value="F:2-amino-4-hydroxy-6-hydroxymethyldihydropteridine diphosphokinase activity"/>
    <property type="evidence" value="ECO:0007669"/>
    <property type="project" value="UniProtKB-EC"/>
</dbReference>
<dbReference type="GO" id="GO:0046656">
    <property type="term" value="P:folic acid biosynthetic process"/>
    <property type="evidence" value="ECO:0007669"/>
    <property type="project" value="UniProtKB-KW"/>
</dbReference>
<evidence type="ECO:0000256" key="1">
    <source>
        <dbReference type="ARBA" id="ARBA00005051"/>
    </source>
</evidence>
<dbReference type="InterPro" id="IPR000550">
    <property type="entry name" value="Hppk"/>
</dbReference>
<dbReference type="InterPro" id="IPR035907">
    <property type="entry name" value="Hppk_sf"/>
</dbReference>
<comment type="similarity">
    <text evidence="2">Belongs to the HPPK family.</text>
</comment>
<keyword evidence="9" id="KW-0289">Folate biosynthesis</keyword>
<dbReference type="HOGENOM" id="CLU_097916_1_1_10"/>
<organism evidence="14 15">
    <name type="scientific">Chlorobium phaeobacteroides (strain DSM 266 / SMG 266 / 2430)</name>
    <dbReference type="NCBI Taxonomy" id="290317"/>
    <lineage>
        <taxon>Bacteria</taxon>
        <taxon>Pseudomonadati</taxon>
        <taxon>Chlorobiota</taxon>
        <taxon>Chlorobiia</taxon>
        <taxon>Chlorobiales</taxon>
        <taxon>Chlorobiaceae</taxon>
        <taxon>Chlorobium/Pelodictyon group</taxon>
        <taxon>Chlorobium</taxon>
    </lineage>
</organism>
<dbReference type="SUPFAM" id="SSF55083">
    <property type="entry name" value="6-hydroxymethyl-7,8-dihydropterin pyrophosphokinase, HPPK"/>
    <property type="match status" value="1"/>
</dbReference>
<keyword evidence="6" id="KW-0547">Nucleotide-binding</keyword>
<evidence type="ECO:0000256" key="4">
    <source>
        <dbReference type="ARBA" id="ARBA00016218"/>
    </source>
</evidence>
<evidence type="ECO:0000256" key="12">
    <source>
        <dbReference type="ARBA" id="ARBA00033413"/>
    </source>
</evidence>
<evidence type="ECO:0000256" key="7">
    <source>
        <dbReference type="ARBA" id="ARBA00022777"/>
    </source>
</evidence>
<evidence type="ECO:0000256" key="10">
    <source>
        <dbReference type="ARBA" id="ARBA00029409"/>
    </source>
</evidence>
<evidence type="ECO:0000256" key="6">
    <source>
        <dbReference type="ARBA" id="ARBA00022741"/>
    </source>
</evidence>
<comment type="pathway">
    <text evidence="1">Cofactor biosynthesis; tetrahydrofolate biosynthesis; 2-amino-4-hydroxy-6-hydroxymethyl-7,8-dihydropteridine diphosphate from 7,8-dihydroneopterin triphosphate: step 4/4.</text>
</comment>